<proteinExistence type="predicted"/>
<dbReference type="Proteomes" id="UP001270362">
    <property type="component" value="Unassembled WGS sequence"/>
</dbReference>
<protein>
    <submittedName>
        <fullName evidence="1">Uncharacterized protein</fullName>
    </submittedName>
</protein>
<reference evidence="1" key="1">
    <citation type="journal article" date="2023" name="Mol. Phylogenet. Evol.">
        <title>Genome-scale phylogeny and comparative genomics of the fungal order Sordariales.</title>
        <authorList>
            <person name="Hensen N."/>
            <person name="Bonometti L."/>
            <person name="Westerberg I."/>
            <person name="Brannstrom I.O."/>
            <person name="Guillou S."/>
            <person name="Cros-Aarteil S."/>
            <person name="Calhoun S."/>
            <person name="Haridas S."/>
            <person name="Kuo A."/>
            <person name="Mondo S."/>
            <person name="Pangilinan J."/>
            <person name="Riley R."/>
            <person name="LaButti K."/>
            <person name="Andreopoulos B."/>
            <person name="Lipzen A."/>
            <person name="Chen C."/>
            <person name="Yan M."/>
            <person name="Daum C."/>
            <person name="Ng V."/>
            <person name="Clum A."/>
            <person name="Steindorff A."/>
            <person name="Ohm R.A."/>
            <person name="Martin F."/>
            <person name="Silar P."/>
            <person name="Natvig D.O."/>
            <person name="Lalanne C."/>
            <person name="Gautier V."/>
            <person name="Ament-Velasquez S.L."/>
            <person name="Kruys A."/>
            <person name="Hutchinson M.I."/>
            <person name="Powell A.J."/>
            <person name="Barry K."/>
            <person name="Miller A.N."/>
            <person name="Grigoriev I.V."/>
            <person name="Debuchy R."/>
            <person name="Gladieux P."/>
            <person name="Hiltunen Thoren M."/>
            <person name="Johannesson H."/>
        </authorList>
    </citation>
    <scope>NUCLEOTIDE SEQUENCE</scope>
    <source>
        <strain evidence="1">CBS 314.62</strain>
    </source>
</reference>
<sequence>MDYQQTLIFLTVHFCLPNEAATAYIVTLFQQYVDDFLADHPDALEPVFHTVDLRLELQANNPFSSWAWADPCVPDKAGWDQGAHAAGFVHKARHYGRVHGHHDVPGVVKELFDLLCILQSLWQTRDDKWIDDDDADARTKMEALAEVRHALMAAMVHQVQPWYTRTRPLPC</sequence>
<evidence type="ECO:0000313" key="2">
    <source>
        <dbReference type="Proteomes" id="UP001270362"/>
    </source>
</evidence>
<organism evidence="1 2">
    <name type="scientific">Podospora appendiculata</name>
    <dbReference type="NCBI Taxonomy" id="314037"/>
    <lineage>
        <taxon>Eukaryota</taxon>
        <taxon>Fungi</taxon>
        <taxon>Dikarya</taxon>
        <taxon>Ascomycota</taxon>
        <taxon>Pezizomycotina</taxon>
        <taxon>Sordariomycetes</taxon>
        <taxon>Sordariomycetidae</taxon>
        <taxon>Sordariales</taxon>
        <taxon>Podosporaceae</taxon>
        <taxon>Podospora</taxon>
    </lineage>
</organism>
<evidence type="ECO:0000313" key="1">
    <source>
        <dbReference type="EMBL" id="KAK3681012.1"/>
    </source>
</evidence>
<name>A0AAE0WZ08_9PEZI</name>
<keyword evidence="2" id="KW-1185">Reference proteome</keyword>
<dbReference type="AlphaFoldDB" id="A0AAE0WZ08"/>
<gene>
    <name evidence="1" type="ORF">B0T22DRAFT_445703</name>
</gene>
<comment type="caution">
    <text evidence="1">The sequence shown here is derived from an EMBL/GenBank/DDBJ whole genome shotgun (WGS) entry which is preliminary data.</text>
</comment>
<reference evidence="1" key="2">
    <citation type="submission" date="2023-06" db="EMBL/GenBank/DDBJ databases">
        <authorList>
            <consortium name="Lawrence Berkeley National Laboratory"/>
            <person name="Haridas S."/>
            <person name="Hensen N."/>
            <person name="Bonometti L."/>
            <person name="Westerberg I."/>
            <person name="Brannstrom I.O."/>
            <person name="Guillou S."/>
            <person name="Cros-Aarteil S."/>
            <person name="Calhoun S."/>
            <person name="Kuo A."/>
            <person name="Mondo S."/>
            <person name="Pangilinan J."/>
            <person name="Riley R."/>
            <person name="Labutti K."/>
            <person name="Andreopoulos B."/>
            <person name="Lipzen A."/>
            <person name="Chen C."/>
            <person name="Yanf M."/>
            <person name="Daum C."/>
            <person name="Ng V."/>
            <person name="Clum A."/>
            <person name="Steindorff A."/>
            <person name="Ohm R."/>
            <person name="Martin F."/>
            <person name="Silar P."/>
            <person name="Natvig D."/>
            <person name="Lalanne C."/>
            <person name="Gautier V."/>
            <person name="Ament-Velasquez S.L."/>
            <person name="Kruys A."/>
            <person name="Hutchinson M.I."/>
            <person name="Powell A.J."/>
            <person name="Barry K."/>
            <person name="Miller A.N."/>
            <person name="Grigoriev I.V."/>
            <person name="Debuchy R."/>
            <person name="Gladieux P."/>
            <person name="Thoren M.H."/>
            <person name="Johannesson H."/>
        </authorList>
    </citation>
    <scope>NUCLEOTIDE SEQUENCE</scope>
    <source>
        <strain evidence="1">CBS 314.62</strain>
    </source>
</reference>
<accession>A0AAE0WZ08</accession>
<dbReference type="EMBL" id="JAULSO010000008">
    <property type="protein sequence ID" value="KAK3681012.1"/>
    <property type="molecule type" value="Genomic_DNA"/>
</dbReference>